<comment type="subcellular location">
    <subcellularLocation>
        <location evidence="1">Cell outer membrane</location>
    </subcellularLocation>
</comment>
<dbReference type="PROSITE" id="PS51257">
    <property type="entry name" value="PROKAR_LIPOPROTEIN"/>
    <property type="match status" value="1"/>
</dbReference>
<reference evidence="8" key="1">
    <citation type="submission" date="2017-01" db="EMBL/GenBank/DDBJ databases">
        <authorList>
            <person name="Varghese N."/>
            <person name="Submissions S."/>
        </authorList>
    </citation>
    <scope>NUCLEOTIDE SEQUENCE [LARGE SCALE GENOMIC DNA]</scope>
    <source>
        <strain evidence="8">UM1</strain>
    </source>
</reference>
<dbReference type="STRING" id="1604334.SAMN05421546_1017"/>
<feature type="domain" description="OmpA-like" evidence="6">
    <location>
        <begin position="219"/>
        <end position="333"/>
    </location>
</feature>
<dbReference type="CDD" id="cd07185">
    <property type="entry name" value="OmpA_C-like"/>
    <property type="match status" value="1"/>
</dbReference>
<dbReference type="InterPro" id="IPR006664">
    <property type="entry name" value="OMP_bac"/>
</dbReference>
<dbReference type="Pfam" id="PF00691">
    <property type="entry name" value="OmpA"/>
    <property type="match status" value="1"/>
</dbReference>
<gene>
    <name evidence="7" type="ORF">SAMN05421546_1017</name>
</gene>
<evidence type="ECO:0000313" key="8">
    <source>
        <dbReference type="Proteomes" id="UP000241788"/>
    </source>
</evidence>
<dbReference type="OrthoDB" id="9792021at2"/>
<evidence type="ECO:0000256" key="3">
    <source>
        <dbReference type="ARBA" id="ARBA00023237"/>
    </source>
</evidence>
<accession>A0A1N6RJ71</accession>
<dbReference type="PANTHER" id="PTHR30329">
    <property type="entry name" value="STATOR ELEMENT OF FLAGELLAR MOTOR COMPLEX"/>
    <property type="match status" value="1"/>
</dbReference>
<keyword evidence="2 4" id="KW-0472">Membrane</keyword>
<sequence length="333" mass="35901">MIRARIVIAPMLVVALMAGCKKKEAAPENPGTDTANTATAPGAAEKAEEFDINQYPVSEVGLGDFPYITLPSGYSNKGFGQTNKTFARFPFWVNGKTHWVEGKFHGEVFAAEAGHDGSEFEVKRNFDELVKQMGGVKVSEGRVPTETIKEWGDEITQGFIDGLGNVYSAPATTYLVRRNDGNIWIHLVADNVNYAYVIGQEKAFQQTAGLVPASELKKQIDSAGKVALQVNFATDKTDILPDSMPQIEQVVALLKEDPALKLAVNGHTDNSGDKAHNQSLSEGRAKAVVAALQQAGIDASRLQASGMGDTQPVADNATEEGKAKNRRVELIKQ</sequence>
<evidence type="ECO:0000256" key="5">
    <source>
        <dbReference type="SAM" id="MobiDB-lite"/>
    </source>
</evidence>
<dbReference type="Gene3D" id="3.30.1330.60">
    <property type="entry name" value="OmpA-like domain"/>
    <property type="match status" value="1"/>
</dbReference>
<evidence type="ECO:0000259" key="6">
    <source>
        <dbReference type="PROSITE" id="PS51123"/>
    </source>
</evidence>
<dbReference type="Proteomes" id="UP000241788">
    <property type="component" value="Unassembled WGS sequence"/>
</dbReference>
<protein>
    <submittedName>
        <fullName evidence="7">Outer membrane protein OmpA</fullName>
    </submittedName>
</protein>
<dbReference type="GO" id="GO:0009279">
    <property type="term" value="C:cell outer membrane"/>
    <property type="evidence" value="ECO:0007669"/>
    <property type="project" value="UniProtKB-SubCell"/>
</dbReference>
<keyword evidence="8" id="KW-1185">Reference proteome</keyword>
<evidence type="ECO:0000256" key="1">
    <source>
        <dbReference type="ARBA" id="ARBA00004442"/>
    </source>
</evidence>
<evidence type="ECO:0000313" key="7">
    <source>
        <dbReference type="EMBL" id="SIQ28762.1"/>
    </source>
</evidence>
<dbReference type="PRINTS" id="PR01021">
    <property type="entry name" value="OMPADOMAIN"/>
</dbReference>
<dbReference type="EMBL" id="FTLW01000002">
    <property type="protein sequence ID" value="SIQ28762.1"/>
    <property type="molecule type" value="Genomic_DNA"/>
</dbReference>
<proteinExistence type="predicted"/>
<dbReference type="InterPro" id="IPR006665">
    <property type="entry name" value="OmpA-like"/>
</dbReference>
<evidence type="ECO:0000256" key="2">
    <source>
        <dbReference type="ARBA" id="ARBA00023136"/>
    </source>
</evidence>
<feature type="region of interest" description="Disordered" evidence="5">
    <location>
        <begin position="301"/>
        <end position="333"/>
    </location>
</feature>
<organism evidence="7 8">
    <name type="scientific">Solilutibacter tolerans</name>
    <dbReference type="NCBI Taxonomy" id="1604334"/>
    <lineage>
        <taxon>Bacteria</taxon>
        <taxon>Pseudomonadati</taxon>
        <taxon>Pseudomonadota</taxon>
        <taxon>Gammaproteobacteria</taxon>
        <taxon>Lysobacterales</taxon>
        <taxon>Lysobacteraceae</taxon>
        <taxon>Solilutibacter</taxon>
    </lineage>
</organism>
<keyword evidence="3" id="KW-0998">Cell outer membrane</keyword>
<dbReference type="AlphaFoldDB" id="A0A1N6RJ71"/>
<dbReference type="InterPro" id="IPR036737">
    <property type="entry name" value="OmpA-like_sf"/>
</dbReference>
<feature type="compositionally biased region" description="Basic and acidic residues" evidence="5">
    <location>
        <begin position="319"/>
        <end position="333"/>
    </location>
</feature>
<evidence type="ECO:0000256" key="4">
    <source>
        <dbReference type="PROSITE-ProRule" id="PRU00473"/>
    </source>
</evidence>
<feature type="region of interest" description="Disordered" evidence="5">
    <location>
        <begin position="24"/>
        <end position="43"/>
    </location>
</feature>
<dbReference type="InterPro" id="IPR050330">
    <property type="entry name" value="Bact_OuterMem_StrucFunc"/>
</dbReference>
<dbReference type="PANTHER" id="PTHR30329:SF21">
    <property type="entry name" value="LIPOPROTEIN YIAD-RELATED"/>
    <property type="match status" value="1"/>
</dbReference>
<dbReference type="SUPFAM" id="SSF103088">
    <property type="entry name" value="OmpA-like"/>
    <property type="match status" value="1"/>
</dbReference>
<dbReference type="PROSITE" id="PS51123">
    <property type="entry name" value="OMPA_2"/>
    <property type="match status" value="1"/>
</dbReference>
<name>A0A1N6RJ71_9GAMM</name>
<dbReference type="RefSeq" id="WP_076585903.1">
    <property type="nucleotide sequence ID" value="NZ_FTLW01000002.1"/>
</dbReference>